<evidence type="ECO:0000313" key="3">
    <source>
        <dbReference type="Proteomes" id="UP001172083"/>
    </source>
</evidence>
<gene>
    <name evidence="2" type="ORF">QQ020_33970</name>
</gene>
<accession>A0ABT8LH50</accession>
<keyword evidence="3" id="KW-1185">Reference proteome</keyword>
<evidence type="ECO:0000259" key="1">
    <source>
        <dbReference type="Pfam" id="PF04993"/>
    </source>
</evidence>
<dbReference type="Gene3D" id="3.30.1460.30">
    <property type="entry name" value="YgaC/TfoX-N like chaperone"/>
    <property type="match status" value="1"/>
</dbReference>
<dbReference type="EMBL" id="JAUJEB010000013">
    <property type="protein sequence ID" value="MDN5217129.1"/>
    <property type="molecule type" value="Genomic_DNA"/>
</dbReference>
<sequence>MGIKGDKLNQDATQAAELITEKLSAIHGISAKKMFGGYGIFHDKKMFGIVDSKGQCFFKVNELNQSDFEQKGSHQHSKMPYFSIPEEVLVDQNELIAWAKKAIEFNK</sequence>
<comment type="caution">
    <text evidence="2">The sequence shown here is derived from an EMBL/GenBank/DDBJ whole genome shotgun (WGS) entry which is preliminary data.</text>
</comment>
<dbReference type="SUPFAM" id="SSF159894">
    <property type="entry name" value="YgaC/TfoX-N like"/>
    <property type="match status" value="1"/>
</dbReference>
<proteinExistence type="predicted"/>
<dbReference type="Proteomes" id="UP001172083">
    <property type="component" value="Unassembled WGS sequence"/>
</dbReference>
<evidence type="ECO:0000313" key="2">
    <source>
        <dbReference type="EMBL" id="MDN5217129.1"/>
    </source>
</evidence>
<dbReference type="RefSeq" id="WP_346762465.1">
    <property type="nucleotide sequence ID" value="NZ_JAUJEB010000013.1"/>
</dbReference>
<reference evidence="2" key="1">
    <citation type="submission" date="2023-06" db="EMBL/GenBank/DDBJ databases">
        <title>Genomic of Agaribacillus aureum.</title>
        <authorList>
            <person name="Wang G."/>
        </authorList>
    </citation>
    <scope>NUCLEOTIDE SEQUENCE</scope>
    <source>
        <strain evidence="2">BMA12</strain>
    </source>
</reference>
<name>A0ABT8LH50_9BACT</name>
<feature type="domain" description="TfoX N-terminal" evidence="1">
    <location>
        <begin position="22"/>
        <end position="105"/>
    </location>
</feature>
<organism evidence="2 3">
    <name type="scientific">Agaribacillus aureus</name>
    <dbReference type="NCBI Taxonomy" id="3051825"/>
    <lineage>
        <taxon>Bacteria</taxon>
        <taxon>Pseudomonadati</taxon>
        <taxon>Bacteroidota</taxon>
        <taxon>Cytophagia</taxon>
        <taxon>Cytophagales</taxon>
        <taxon>Splendidivirgaceae</taxon>
        <taxon>Agaribacillus</taxon>
    </lineage>
</organism>
<dbReference type="InterPro" id="IPR007076">
    <property type="entry name" value="TfoX_N"/>
</dbReference>
<dbReference type="Pfam" id="PF04993">
    <property type="entry name" value="TfoX_N"/>
    <property type="match status" value="1"/>
</dbReference>
<protein>
    <submittedName>
        <fullName evidence="2">TfoX/Sxy family protein</fullName>
    </submittedName>
</protein>